<dbReference type="PANTHER" id="PTHR34821:SF2">
    <property type="entry name" value="INNER MEMBRANE PROTEIN YDCZ"/>
    <property type="match status" value="1"/>
</dbReference>
<dbReference type="Pfam" id="PF04657">
    <property type="entry name" value="DMT_YdcZ"/>
    <property type="match status" value="2"/>
</dbReference>
<feature type="transmembrane region" description="Helical" evidence="1">
    <location>
        <begin position="284"/>
        <end position="303"/>
    </location>
</feature>
<keyword evidence="1" id="KW-1133">Transmembrane helix</keyword>
<comment type="caution">
    <text evidence="2">The sequence shown here is derived from an EMBL/GenBank/DDBJ whole genome shotgun (WGS) entry which is preliminary data.</text>
</comment>
<organism evidence="2 3">
    <name type="scientific">Gulosibacter chungangensis</name>
    <dbReference type="NCBI Taxonomy" id="979746"/>
    <lineage>
        <taxon>Bacteria</taxon>
        <taxon>Bacillati</taxon>
        <taxon>Actinomycetota</taxon>
        <taxon>Actinomycetes</taxon>
        <taxon>Micrococcales</taxon>
        <taxon>Microbacteriaceae</taxon>
        <taxon>Gulosibacter</taxon>
    </lineage>
</organism>
<sequence length="309" mass="32015">MMRSRRISTWAGVVVAVLIGVGAAGQSHINGALAQSLGSGPHAAVISFGTALAVSLLVVAGNRAARQGVRRVLESFRTGQLPLWGFLGGLLGAQMVFAQTYLVPVVGVAVFMTSRMVGQLIGSMSIDHFGWLGSPVRRLTRTRSIGAALAVAAVMVIASGSDVEIQWVGYLLAGAVAGFLVSLQMGVTGAIKLHARNSFSATLLNFAVGTSALLTVMLVGMSLGWVHAGPLPVEPWKYLGGVLGALYVVLIAAIVRTLGVTLLSLSIVGGQLLGSLIFDTIVGRFSWLLVAGLCLAFIGIGLANMPTRR</sequence>
<evidence type="ECO:0000256" key="1">
    <source>
        <dbReference type="SAM" id="Phobius"/>
    </source>
</evidence>
<dbReference type="PANTHER" id="PTHR34821">
    <property type="entry name" value="INNER MEMBRANE PROTEIN YDCZ"/>
    <property type="match status" value="1"/>
</dbReference>
<keyword evidence="1" id="KW-0812">Transmembrane</keyword>
<feature type="transmembrane region" description="Helical" evidence="1">
    <location>
        <begin position="83"/>
        <end position="102"/>
    </location>
</feature>
<reference evidence="2 3" key="1">
    <citation type="submission" date="2019-09" db="EMBL/GenBank/DDBJ databases">
        <title>Phylogeny of genus Pseudoclavibacter and closely related genus.</title>
        <authorList>
            <person name="Li Y."/>
        </authorList>
    </citation>
    <scope>NUCLEOTIDE SEQUENCE [LARGE SCALE GENOMIC DNA]</scope>
    <source>
        <strain evidence="2 3">KCTC 13959</strain>
    </source>
</reference>
<gene>
    <name evidence="2" type="ORF">F8O05_02285</name>
</gene>
<dbReference type="Proteomes" id="UP000433493">
    <property type="component" value="Unassembled WGS sequence"/>
</dbReference>
<keyword evidence="3" id="KW-1185">Reference proteome</keyword>
<protein>
    <submittedName>
        <fullName evidence="2">DMT family transporter</fullName>
    </submittedName>
</protein>
<keyword evidence="1" id="KW-0472">Membrane</keyword>
<feature type="transmembrane region" description="Helical" evidence="1">
    <location>
        <begin position="167"/>
        <end position="191"/>
    </location>
</feature>
<feature type="transmembrane region" description="Helical" evidence="1">
    <location>
        <begin position="238"/>
        <end position="255"/>
    </location>
</feature>
<dbReference type="AlphaFoldDB" id="A0A7J5BFS5"/>
<feature type="transmembrane region" description="Helical" evidence="1">
    <location>
        <begin position="203"/>
        <end position="226"/>
    </location>
</feature>
<name>A0A7J5BFS5_9MICO</name>
<dbReference type="OrthoDB" id="6463253at2"/>
<evidence type="ECO:0000313" key="3">
    <source>
        <dbReference type="Proteomes" id="UP000433493"/>
    </source>
</evidence>
<dbReference type="GO" id="GO:0005886">
    <property type="term" value="C:plasma membrane"/>
    <property type="evidence" value="ECO:0007669"/>
    <property type="project" value="TreeGrafter"/>
</dbReference>
<feature type="transmembrane region" description="Helical" evidence="1">
    <location>
        <begin position="44"/>
        <end position="62"/>
    </location>
</feature>
<proteinExistence type="predicted"/>
<feature type="transmembrane region" description="Helical" evidence="1">
    <location>
        <begin position="144"/>
        <end position="161"/>
    </location>
</feature>
<dbReference type="InterPro" id="IPR006750">
    <property type="entry name" value="YdcZ"/>
</dbReference>
<accession>A0A7J5BFS5</accession>
<evidence type="ECO:0000313" key="2">
    <source>
        <dbReference type="EMBL" id="KAB1645105.1"/>
    </source>
</evidence>
<dbReference type="EMBL" id="WBKB01000001">
    <property type="protein sequence ID" value="KAB1645105.1"/>
    <property type="molecule type" value="Genomic_DNA"/>
</dbReference>